<proteinExistence type="predicted"/>
<evidence type="ECO:0000313" key="3">
    <source>
        <dbReference type="Proteomes" id="UP000667802"/>
    </source>
</evidence>
<dbReference type="InterPro" id="IPR038720">
    <property type="entry name" value="YprB_RNase_H-like_dom"/>
</dbReference>
<keyword evidence="3" id="KW-1185">Reference proteome</keyword>
<dbReference type="GO" id="GO:0003676">
    <property type="term" value="F:nucleic acid binding"/>
    <property type="evidence" value="ECO:0007669"/>
    <property type="project" value="InterPro"/>
</dbReference>
<protein>
    <submittedName>
        <fullName evidence="2">Ribonuclease H-like domain-containing protein</fullName>
    </submittedName>
</protein>
<dbReference type="PANTHER" id="PTHR38462">
    <property type="entry name" value="EXONUCLEASE-LIKE PROTEIN"/>
    <property type="match status" value="1"/>
</dbReference>
<dbReference type="Gene3D" id="3.30.420.10">
    <property type="entry name" value="Ribonuclease H-like superfamily/Ribonuclease H"/>
    <property type="match status" value="1"/>
</dbReference>
<dbReference type="Proteomes" id="UP000667802">
    <property type="component" value="Unassembled WGS sequence"/>
</dbReference>
<dbReference type="Pfam" id="PF13482">
    <property type="entry name" value="RNase_H_2"/>
    <property type="match status" value="1"/>
</dbReference>
<evidence type="ECO:0000259" key="1">
    <source>
        <dbReference type="Pfam" id="PF13482"/>
    </source>
</evidence>
<accession>A0AAP5I6L0</accession>
<sequence length="693" mass="78104">MLLSTFRHLKGIGAKTENELWRSGVVSWDHWETKKATQLSIFDLNADNSRQSLIQASRKAIENENADFFAESLPSSEYYRIALTFPRKTMFLDIETTGLSIYYNDITLVGWSMDSKYNVYIQGDDDYSFRRALTEAKIIVTFNGSLFDIPFICKKFHNLKLPKTHIDLRFLAKRVGLTGGQKKIEKLLGIKRHSKLLNIEGDSAPLLWSKYCRGDADSLRLLISYNHADIEGMKSIFDAVVARLIQKHDIPLDITASIHCFAAIPSVLQWKKSQSQSDQEGICIPDPKEKKCSNISLKDLADIQDLSNLKIVGIDLSGSENRASGWSLLEGDYVITKRLNTNSDIINATLDAKPTLVSIDSPLSLPKGRISVEDSDPGRQLYGITRSCERILKKRGINVYPSLIKSMQNLTARGIRLAQYFRKQGIPVIESYPGAAQDIMNIPRKQAGIEFLRIGLSEFGIRGDFSEKTISHDELDAITSAIVGIFFWNGKFEALGNIEEEYLIIPDVNSFQKTYNSRIVIGLSGSIAAGKTTAGKLLKSRGFHYFRYSLVLEDILNEQGIKPTREALQQIGTQVNQELGQRWLCKKLLEKLPKDGDIVIDGLRFPEDYAFWQETFGSSFLHIHIISRLESRMARYITRGGNSEEFVVANSQLTEQSIINLANLAHILIINDKTTEDFSLAIIQAVESRKRTN</sequence>
<comment type="caution">
    <text evidence="2">The sequence shown here is derived from an EMBL/GenBank/DDBJ whole genome shotgun (WGS) entry which is preliminary data.</text>
</comment>
<reference evidence="3" key="1">
    <citation type="journal article" date="2021" name="Science">
        <title>Hunting the eagle killer: A cyanobacterial neurotoxin causes vacuolar myelinopathy.</title>
        <authorList>
            <person name="Breinlinger S."/>
            <person name="Phillips T.J."/>
            <person name="Haram B.N."/>
            <person name="Mares J."/>
            <person name="Martinez Yerena J.A."/>
            <person name="Hrouzek P."/>
            <person name="Sobotka R."/>
            <person name="Henderson W.M."/>
            <person name="Schmieder P."/>
            <person name="Williams S.M."/>
            <person name="Lauderdale J.D."/>
            <person name="Wilde H.D."/>
            <person name="Gerrin W."/>
            <person name="Kust A."/>
            <person name="Washington J.W."/>
            <person name="Wagner C."/>
            <person name="Geier B."/>
            <person name="Liebeke M."/>
            <person name="Enke H."/>
            <person name="Niedermeyer T.H.J."/>
            <person name="Wilde S.B."/>
        </authorList>
    </citation>
    <scope>NUCLEOTIDE SEQUENCE [LARGE SCALE GENOMIC DNA]</scope>
    <source>
        <strain evidence="3">Thurmond2011</strain>
    </source>
</reference>
<dbReference type="PANTHER" id="PTHR38462:SF1">
    <property type="entry name" value="YPRB RIBONUCLEASE H-LIKE DOMAIN-CONTAINING PROTEIN"/>
    <property type="match status" value="1"/>
</dbReference>
<dbReference type="InterPro" id="IPR027417">
    <property type="entry name" value="P-loop_NTPase"/>
</dbReference>
<dbReference type="Gene3D" id="3.40.50.300">
    <property type="entry name" value="P-loop containing nucleotide triphosphate hydrolases"/>
    <property type="match status" value="1"/>
</dbReference>
<evidence type="ECO:0000313" key="2">
    <source>
        <dbReference type="EMBL" id="MDR9895942.1"/>
    </source>
</evidence>
<gene>
    <name evidence="2" type="ORF">G7B40_015415</name>
</gene>
<dbReference type="InterPro" id="IPR036397">
    <property type="entry name" value="RNaseH_sf"/>
</dbReference>
<dbReference type="RefSeq" id="WP_208351599.1">
    <property type="nucleotide sequence ID" value="NZ_JAALHA020000006.1"/>
</dbReference>
<dbReference type="SUPFAM" id="SSF53098">
    <property type="entry name" value="Ribonuclease H-like"/>
    <property type="match status" value="1"/>
</dbReference>
<dbReference type="AlphaFoldDB" id="A0AAP5I6L0"/>
<name>A0AAP5I6L0_9CYAN</name>
<dbReference type="InterPro" id="IPR012337">
    <property type="entry name" value="RNaseH-like_sf"/>
</dbReference>
<organism evidence="2 3">
    <name type="scientific">Aetokthonos hydrillicola Thurmond2011</name>
    <dbReference type="NCBI Taxonomy" id="2712845"/>
    <lineage>
        <taxon>Bacteria</taxon>
        <taxon>Bacillati</taxon>
        <taxon>Cyanobacteriota</taxon>
        <taxon>Cyanophyceae</taxon>
        <taxon>Nostocales</taxon>
        <taxon>Hapalosiphonaceae</taxon>
        <taxon>Aetokthonos</taxon>
    </lineage>
</organism>
<dbReference type="SUPFAM" id="SSF52540">
    <property type="entry name" value="P-loop containing nucleoside triphosphate hydrolases"/>
    <property type="match status" value="1"/>
</dbReference>
<feature type="domain" description="YprB ribonuclease H-like" evidence="1">
    <location>
        <begin position="90"/>
        <end position="240"/>
    </location>
</feature>
<dbReference type="EMBL" id="JAALHA020000006">
    <property type="protein sequence ID" value="MDR9895942.1"/>
    <property type="molecule type" value="Genomic_DNA"/>
</dbReference>